<accession>A0A1H9QU98</accession>
<proteinExistence type="predicted"/>
<gene>
    <name evidence="1" type="ORF">SAMN05444126_103138</name>
</gene>
<organism evidence="1 2">
    <name type="scientific">Salisediminibacterium halotolerans</name>
    <dbReference type="NCBI Taxonomy" id="517425"/>
    <lineage>
        <taxon>Bacteria</taxon>
        <taxon>Bacillati</taxon>
        <taxon>Bacillota</taxon>
        <taxon>Bacilli</taxon>
        <taxon>Bacillales</taxon>
        <taxon>Bacillaceae</taxon>
        <taxon>Salisediminibacterium</taxon>
    </lineage>
</organism>
<dbReference type="InterPro" id="IPR036390">
    <property type="entry name" value="WH_DNA-bd_sf"/>
</dbReference>
<name>A0A1H9QU98_9BACI</name>
<dbReference type="OrthoDB" id="9810427at2"/>
<keyword evidence="2" id="KW-1185">Reference proteome</keyword>
<dbReference type="Proteomes" id="UP000199318">
    <property type="component" value="Unassembled WGS sequence"/>
</dbReference>
<comment type="caution">
    <text evidence="1">The sequence shown here is derived from an EMBL/GenBank/DDBJ whole genome shotgun (WGS) entry which is preliminary data.</text>
</comment>
<dbReference type="Gene3D" id="1.10.10.10">
    <property type="entry name" value="Winged helix-like DNA-binding domain superfamily/Winged helix DNA-binding domain"/>
    <property type="match status" value="1"/>
</dbReference>
<dbReference type="STRING" id="1464123.SAMN05444126_103138"/>
<protein>
    <submittedName>
        <fullName evidence="1">Uncharacterized protein</fullName>
    </submittedName>
</protein>
<dbReference type="RefSeq" id="WP_093072004.1">
    <property type="nucleotide sequence ID" value="NZ_BJVE01000134.1"/>
</dbReference>
<reference evidence="2" key="1">
    <citation type="submission" date="2016-10" db="EMBL/GenBank/DDBJ databases">
        <authorList>
            <person name="de Groot N.N."/>
        </authorList>
    </citation>
    <scope>NUCLEOTIDE SEQUENCE [LARGE SCALE GENOMIC DNA]</scope>
    <source>
        <strain evidence="2">10nlg</strain>
    </source>
</reference>
<evidence type="ECO:0000313" key="2">
    <source>
        <dbReference type="Proteomes" id="UP000199318"/>
    </source>
</evidence>
<evidence type="ECO:0000313" key="1">
    <source>
        <dbReference type="EMBL" id="SER64028.1"/>
    </source>
</evidence>
<sequence>MACVNGDGKLTQSAKDLLEALDGESKSAKQLAAEVDMPVFQIRSSLRDANSMGFVTSEDNEAYTLTDGGRKMLKHS</sequence>
<dbReference type="EMBL" id="FOGV01000003">
    <property type="protein sequence ID" value="SER64028.1"/>
    <property type="molecule type" value="Genomic_DNA"/>
</dbReference>
<dbReference type="SUPFAM" id="SSF46785">
    <property type="entry name" value="Winged helix' DNA-binding domain"/>
    <property type="match status" value="1"/>
</dbReference>
<dbReference type="AlphaFoldDB" id="A0A1H9QU98"/>
<dbReference type="InterPro" id="IPR036388">
    <property type="entry name" value="WH-like_DNA-bd_sf"/>
</dbReference>